<evidence type="ECO:0000313" key="3">
    <source>
        <dbReference type="Proteomes" id="UP000503308"/>
    </source>
</evidence>
<dbReference type="AlphaFoldDB" id="A0A858SXC6"/>
<dbReference type="GO" id="GO:0006209">
    <property type="term" value="P:cytosine catabolic process"/>
    <property type="evidence" value="ECO:0007669"/>
    <property type="project" value="TreeGrafter"/>
</dbReference>
<sequence length="407" mass="42965">MNAPVDAVLHDILIPRALLRDDAGFGGTPAGDCLRGDLLIRDGRARRLQPGTPGDAPRIVLPALTEAHCHLDKCHTIARLGTVGGDLIAAIAAQKEDKANWSEADLSRRARIGLAEAQAAGCIALRTHVDWGDTVEAPLNWSVLTGLAQETSGLTLQCAALTGIDQLAEDGFCDQVARRLAQDGGVLGAFVLGHKRVQDGLTAMITSADKYGLALDFHVDEGLGDYNGLETICDALIAARFAGPVLCGHAVSLMDRHGDDLTRILDKLARAQVSVCALPTTNLYLQDRRSGTPDRRGLTRLREMQAAGVPVVVGSDNVADAFCPMGQHDPMAALHLAALTGHLDPPMGRWLRSVTVDAATALGLDPVFVDGARADDLRLSTAPDLAGLVAGRAPLLKLTDVLQETVQ</sequence>
<dbReference type="Pfam" id="PF07969">
    <property type="entry name" value="Amidohydro_3"/>
    <property type="match status" value="1"/>
</dbReference>
<keyword evidence="2" id="KW-0378">Hydrolase</keyword>
<dbReference type="GO" id="GO:0004131">
    <property type="term" value="F:cytosine deaminase activity"/>
    <property type="evidence" value="ECO:0007669"/>
    <property type="project" value="TreeGrafter"/>
</dbReference>
<dbReference type="InterPro" id="IPR032466">
    <property type="entry name" value="Metal_Hydrolase"/>
</dbReference>
<dbReference type="PANTHER" id="PTHR32027:SF0">
    <property type="entry name" value="CYTOSINE DEAMINASE"/>
    <property type="match status" value="1"/>
</dbReference>
<evidence type="ECO:0000259" key="1">
    <source>
        <dbReference type="Pfam" id="PF07969"/>
    </source>
</evidence>
<dbReference type="Gene3D" id="3.20.20.140">
    <property type="entry name" value="Metal-dependent hydrolases"/>
    <property type="match status" value="1"/>
</dbReference>
<organism evidence="2 3">
    <name type="scientific">Roseobacter ponti</name>
    <dbReference type="NCBI Taxonomy" id="1891787"/>
    <lineage>
        <taxon>Bacteria</taxon>
        <taxon>Pseudomonadati</taxon>
        <taxon>Pseudomonadota</taxon>
        <taxon>Alphaproteobacteria</taxon>
        <taxon>Rhodobacterales</taxon>
        <taxon>Roseobacteraceae</taxon>
        <taxon>Roseobacter</taxon>
    </lineage>
</organism>
<evidence type="ECO:0000313" key="2">
    <source>
        <dbReference type="EMBL" id="QJF52668.1"/>
    </source>
</evidence>
<name>A0A858SXC6_9RHOB</name>
<dbReference type="Proteomes" id="UP000503308">
    <property type="component" value="Chromosome"/>
</dbReference>
<keyword evidence="3" id="KW-1185">Reference proteome</keyword>
<reference evidence="2 3" key="1">
    <citation type="submission" date="2020-02" db="EMBL/GenBank/DDBJ databases">
        <title>Genome sequence of Roseobacter ponti.</title>
        <authorList>
            <person name="Hollensteiner J."/>
            <person name="Schneider D."/>
            <person name="Poehlein A."/>
            <person name="Daniel R."/>
        </authorList>
    </citation>
    <scope>NUCLEOTIDE SEQUENCE [LARGE SCALE GENOMIC DNA]</scope>
    <source>
        <strain evidence="2 3">DSM 106830</strain>
    </source>
</reference>
<dbReference type="InterPro" id="IPR013108">
    <property type="entry name" value="Amidohydro_3"/>
</dbReference>
<dbReference type="SUPFAM" id="SSF51556">
    <property type="entry name" value="Metallo-dependent hydrolases"/>
    <property type="match status" value="1"/>
</dbReference>
<protein>
    <submittedName>
        <fullName evidence="2">Amidohydrolase family protein</fullName>
    </submittedName>
</protein>
<dbReference type="RefSeq" id="WP_169641888.1">
    <property type="nucleotide sequence ID" value="NZ_CP048788.1"/>
</dbReference>
<accession>A0A858SXC6</accession>
<proteinExistence type="predicted"/>
<feature type="domain" description="Amidohydrolase 3" evidence="1">
    <location>
        <begin position="109"/>
        <end position="365"/>
    </location>
</feature>
<dbReference type="KEGG" id="rpon:G3256_16565"/>
<gene>
    <name evidence="2" type="ORF">G3256_16565</name>
</gene>
<dbReference type="InterPro" id="IPR052349">
    <property type="entry name" value="Metallo-hydrolase_Enzymes"/>
</dbReference>
<dbReference type="EMBL" id="CP048788">
    <property type="protein sequence ID" value="QJF52668.1"/>
    <property type="molecule type" value="Genomic_DNA"/>
</dbReference>
<dbReference type="GO" id="GO:0035888">
    <property type="term" value="F:isoguanine deaminase activity"/>
    <property type="evidence" value="ECO:0007669"/>
    <property type="project" value="TreeGrafter"/>
</dbReference>
<dbReference type="PANTHER" id="PTHR32027">
    <property type="entry name" value="CYTOSINE DEAMINASE"/>
    <property type="match status" value="1"/>
</dbReference>